<organism evidence="1 2">
    <name type="scientific">Artemisia annua</name>
    <name type="common">Sweet wormwood</name>
    <dbReference type="NCBI Taxonomy" id="35608"/>
    <lineage>
        <taxon>Eukaryota</taxon>
        <taxon>Viridiplantae</taxon>
        <taxon>Streptophyta</taxon>
        <taxon>Embryophyta</taxon>
        <taxon>Tracheophyta</taxon>
        <taxon>Spermatophyta</taxon>
        <taxon>Magnoliopsida</taxon>
        <taxon>eudicotyledons</taxon>
        <taxon>Gunneridae</taxon>
        <taxon>Pentapetalae</taxon>
        <taxon>asterids</taxon>
        <taxon>campanulids</taxon>
        <taxon>Asterales</taxon>
        <taxon>Asteraceae</taxon>
        <taxon>Asteroideae</taxon>
        <taxon>Anthemideae</taxon>
        <taxon>Artemisiinae</taxon>
        <taxon>Artemisia</taxon>
    </lineage>
</organism>
<dbReference type="STRING" id="35608.A0A2U1LUE8"/>
<sequence length="499" mass="56080">MSGFMTEGSASANLLKFEGAPVASPLGFLLWDRANFNSDPGYHSLLRGTKTAGFPMRGISSEWWCRVAAMVSDLSDPTPDEVKLLILSALRTLSLSGQQHVLVHYWAATKSGNAYLLTTTDQPFGLYGNDEGLELYREGCLRHKLYIHPDENVAFGLPGYAFKNGTFLLTQNLHGWDGDQHPPCEAAIFDQIRGAFAVPVIFANKRFGVLEFVMNTPKDSYYNDIYEVYKALEFAGFQFSIYIDPPRRTFTPPTRDRITDSSMYDNYDSLVPDMGLSKSEAMKRVTSRYNLSMPAKGTFSSAHKTAGIPEWPWVRNTTTRAYSPPETIINPIPFEIAAAVEPQDAHLVDVTGEWEMVNFDLLLQDHEPIDAHPVDGIPEWELVDSDLPLQDLEPIDAHPVAGIPELEHIDLDLVFQDLDISTNQLDDYNEIAYQHTEDVSRQPLVGTHINQTTHVTREDAGFSEWSRMDMLDVCDSAYQVMPDFFKDGKLMEVDTVFSL</sequence>
<protein>
    <submittedName>
        <fullName evidence="1">RWP-RK domain-containing protein</fullName>
    </submittedName>
</protein>
<comment type="caution">
    <text evidence="1">The sequence shown here is derived from an EMBL/GenBank/DDBJ whole genome shotgun (WGS) entry which is preliminary data.</text>
</comment>
<dbReference type="GO" id="GO:0003700">
    <property type="term" value="F:DNA-binding transcription factor activity"/>
    <property type="evidence" value="ECO:0007669"/>
    <property type="project" value="InterPro"/>
</dbReference>
<evidence type="ECO:0000313" key="1">
    <source>
        <dbReference type="EMBL" id="PWA52618.1"/>
    </source>
</evidence>
<dbReference type="Proteomes" id="UP000245207">
    <property type="component" value="Unassembled WGS sequence"/>
</dbReference>
<accession>A0A2U1LUE8</accession>
<gene>
    <name evidence="1" type="ORF">CTI12_AA453800</name>
</gene>
<dbReference type="PANTHER" id="PTHR32002">
    <property type="entry name" value="PROTEIN NLP8"/>
    <property type="match status" value="1"/>
</dbReference>
<keyword evidence="2" id="KW-1185">Reference proteome</keyword>
<dbReference type="PANTHER" id="PTHR32002:SF35">
    <property type="entry name" value="PROTEIN NLP6"/>
    <property type="match status" value="1"/>
</dbReference>
<proteinExistence type="predicted"/>
<dbReference type="InterPro" id="IPR045012">
    <property type="entry name" value="NLP"/>
</dbReference>
<name>A0A2U1LUE8_ARTAN</name>
<dbReference type="AlphaFoldDB" id="A0A2U1LUE8"/>
<dbReference type="EMBL" id="PKPP01007718">
    <property type="protein sequence ID" value="PWA52618.1"/>
    <property type="molecule type" value="Genomic_DNA"/>
</dbReference>
<reference evidence="1 2" key="1">
    <citation type="journal article" date="2018" name="Mol. Plant">
        <title>The genome of Artemisia annua provides insight into the evolution of Asteraceae family and artemisinin biosynthesis.</title>
        <authorList>
            <person name="Shen Q."/>
            <person name="Zhang L."/>
            <person name="Liao Z."/>
            <person name="Wang S."/>
            <person name="Yan T."/>
            <person name="Shi P."/>
            <person name="Liu M."/>
            <person name="Fu X."/>
            <person name="Pan Q."/>
            <person name="Wang Y."/>
            <person name="Lv Z."/>
            <person name="Lu X."/>
            <person name="Zhang F."/>
            <person name="Jiang W."/>
            <person name="Ma Y."/>
            <person name="Chen M."/>
            <person name="Hao X."/>
            <person name="Li L."/>
            <person name="Tang Y."/>
            <person name="Lv G."/>
            <person name="Zhou Y."/>
            <person name="Sun X."/>
            <person name="Brodelius P.E."/>
            <person name="Rose J.K.C."/>
            <person name="Tang K."/>
        </authorList>
    </citation>
    <scope>NUCLEOTIDE SEQUENCE [LARGE SCALE GENOMIC DNA]</scope>
    <source>
        <strain evidence="2">cv. Huhao1</strain>
        <tissue evidence="1">Leaf</tissue>
    </source>
</reference>
<evidence type="ECO:0000313" key="2">
    <source>
        <dbReference type="Proteomes" id="UP000245207"/>
    </source>
</evidence>